<reference evidence="2" key="1">
    <citation type="submission" date="2020-07" db="EMBL/GenBank/DDBJ databases">
        <title>Koleobacter methoxysyntrophicus gen. nov., sp. nov., a novel anaerobic bacterium isolated from deep subsurface oil field and proposal of Koleobacterales ord. nov. in the phylum Firmicutes.</title>
        <authorList>
            <person name="Sakamoto S."/>
            <person name="Tamaki H."/>
        </authorList>
    </citation>
    <scope>NUCLEOTIDE SEQUENCE</scope>
    <source>
        <strain evidence="2">NRmbB1</strain>
    </source>
</reference>
<evidence type="ECO:0000313" key="3">
    <source>
        <dbReference type="Proteomes" id="UP000662904"/>
    </source>
</evidence>
<keyword evidence="3" id="KW-1185">Reference proteome</keyword>
<feature type="region of interest" description="Disordered" evidence="1">
    <location>
        <begin position="112"/>
        <end position="139"/>
    </location>
</feature>
<evidence type="ECO:0000256" key="1">
    <source>
        <dbReference type="SAM" id="MobiDB-lite"/>
    </source>
</evidence>
<dbReference type="RefSeq" id="WP_206707725.1">
    <property type="nucleotide sequence ID" value="NZ_CP059066.1"/>
</dbReference>
<sequence length="139" mass="16058">MNRQLKNCPKCGKLFVFTTREICPECAQKEDDEFNVVREYILENPAANIDEVSKATGISPSKILKFLREGRLMLSPNHVNLILQCESCGEPILTGRLCKKCAARLEQEMRGKMHTRRIKGDEDTKGRMYTLERLKNRNR</sequence>
<dbReference type="Proteomes" id="UP000662904">
    <property type="component" value="Chromosome"/>
</dbReference>
<evidence type="ECO:0008006" key="4">
    <source>
        <dbReference type="Google" id="ProtNLM"/>
    </source>
</evidence>
<name>A0A8A0RPU2_9FIRM</name>
<dbReference type="AlphaFoldDB" id="A0A8A0RPU2"/>
<protein>
    <recommendedName>
        <fullName evidence="4">MerR family transcriptional regulator</fullName>
    </recommendedName>
</protein>
<dbReference type="InterPro" id="IPR022258">
    <property type="entry name" value="Flagellar_operon_YvyF"/>
</dbReference>
<dbReference type="NCBIfam" id="TIGR03826">
    <property type="entry name" value="YvyF"/>
    <property type="match status" value="1"/>
</dbReference>
<gene>
    <name evidence="2" type="ORF">H0A61_02822</name>
</gene>
<evidence type="ECO:0000313" key="2">
    <source>
        <dbReference type="EMBL" id="QSQ10415.1"/>
    </source>
</evidence>
<accession>A0A8A0RPU2</accession>
<dbReference type="KEGG" id="kme:H0A61_02822"/>
<feature type="compositionally biased region" description="Basic and acidic residues" evidence="1">
    <location>
        <begin position="118"/>
        <end position="139"/>
    </location>
</feature>
<dbReference type="EMBL" id="CP059066">
    <property type="protein sequence ID" value="QSQ10415.1"/>
    <property type="molecule type" value="Genomic_DNA"/>
</dbReference>
<proteinExistence type="predicted"/>
<organism evidence="2 3">
    <name type="scientific">Koleobacter methoxysyntrophicus</name>
    <dbReference type="NCBI Taxonomy" id="2751313"/>
    <lineage>
        <taxon>Bacteria</taxon>
        <taxon>Bacillati</taxon>
        <taxon>Bacillota</taxon>
        <taxon>Clostridia</taxon>
        <taxon>Koleobacterales</taxon>
        <taxon>Koleobacteraceae</taxon>
        <taxon>Koleobacter</taxon>
    </lineage>
</organism>